<evidence type="ECO:0000313" key="1">
    <source>
        <dbReference type="EMBL" id="AFK67237.1"/>
    </source>
</evidence>
<dbReference type="HOGENOM" id="CLU_3121708_0_0_6"/>
<name>I3UP16_PSEPU</name>
<dbReference type="KEGG" id="ppi:YSA_00853"/>
<accession>I3UP16</accession>
<organism evidence="1 2">
    <name type="scientific">Pseudomonas putida ND6</name>
    <dbReference type="NCBI Taxonomy" id="231023"/>
    <lineage>
        <taxon>Bacteria</taxon>
        <taxon>Pseudomonadati</taxon>
        <taxon>Pseudomonadota</taxon>
        <taxon>Gammaproteobacteria</taxon>
        <taxon>Pseudomonadales</taxon>
        <taxon>Pseudomonadaceae</taxon>
        <taxon>Pseudomonas</taxon>
    </lineage>
</organism>
<dbReference type="EMBL" id="CP003588">
    <property type="protein sequence ID" value="AFK67237.1"/>
    <property type="molecule type" value="Genomic_DNA"/>
</dbReference>
<reference evidence="1 2" key="1">
    <citation type="journal article" date="2012" name="J. Bacteriol.">
        <title>Complete Genome Sequence of the Naphthalene-Degrading Pseudomonas putida Strain ND6.</title>
        <authorList>
            <person name="Li S."/>
            <person name="Zhao H."/>
            <person name="Li Y."/>
            <person name="Niu S."/>
            <person name="Cai B."/>
        </authorList>
    </citation>
    <scope>NUCLEOTIDE SEQUENCE [LARGE SCALE GENOMIC DNA]</scope>
    <source>
        <strain evidence="1 2">ND6</strain>
    </source>
</reference>
<evidence type="ECO:0000313" key="2">
    <source>
        <dbReference type="Proteomes" id="UP000005268"/>
    </source>
</evidence>
<sequence length="50" mass="5347">MPSGHIQTQYEKATLALPDQVAFLISCAELVRGFGTSGIRTVLAENQGIN</sequence>
<gene>
    <name evidence="1" type="ORF">YSA_00853</name>
</gene>
<proteinExistence type="predicted"/>
<dbReference type="Proteomes" id="UP000005268">
    <property type="component" value="Chromosome"/>
</dbReference>
<protein>
    <submittedName>
        <fullName evidence="1">Uncharacterized protein</fullName>
    </submittedName>
</protein>
<dbReference type="AlphaFoldDB" id="I3UP16"/>